<dbReference type="AlphaFoldDB" id="A0A8H6VK45"/>
<accession>A0A8H6VK45</accession>
<gene>
    <name evidence="1" type="ORF">HII31_04141</name>
</gene>
<evidence type="ECO:0008006" key="3">
    <source>
        <dbReference type="Google" id="ProtNLM"/>
    </source>
</evidence>
<protein>
    <recommendedName>
        <fullName evidence="3">BTB domain-containing protein</fullName>
    </recommendedName>
</protein>
<evidence type="ECO:0000313" key="2">
    <source>
        <dbReference type="Proteomes" id="UP000660729"/>
    </source>
</evidence>
<dbReference type="EMBL" id="JABCIY010000058">
    <property type="protein sequence ID" value="KAF7194635.1"/>
    <property type="molecule type" value="Genomic_DNA"/>
</dbReference>
<evidence type="ECO:0000313" key="1">
    <source>
        <dbReference type="EMBL" id="KAF7194635.1"/>
    </source>
</evidence>
<name>A0A8H6VK45_9PEZI</name>
<reference evidence="1" key="1">
    <citation type="submission" date="2020-04" db="EMBL/GenBank/DDBJ databases">
        <title>Draft genome resource of the tomato pathogen Pseudocercospora fuligena.</title>
        <authorList>
            <person name="Zaccaron A."/>
        </authorList>
    </citation>
    <scope>NUCLEOTIDE SEQUENCE</scope>
    <source>
        <strain evidence="1">PF001</strain>
    </source>
</reference>
<dbReference type="OrthoDB" id="3632387at2759"/>
<keyword evidence="2" id="KW-1185">Reference proteome</keyword>
<proteinExistence type="predicted"/>
<comment type="caution">
    <text evidence="1">The sequence shown here is derived from an EMBL/GenBank/DDBJ whole genome shotgun (WGS) entry which is preliminary data.</text>
</comment>
<dbReference type="Proteomes" id="UP000660729">
    <property type="component" value="Unassembled WGS sequence"/>
</dbReference>
<sequence length="277" mass="31549">MAAFSKPVASTPLDPYGPAVIIHVGQPNLVVTWKLNISMLCYYSTWFRRMCGPHSVYLPLEPDEPFEIRLPDGDPATFGMIIHFFHNRRFFDWVDIEPGAVLTFDKIIDLYAFGEEKGMPLVMNGALDLFVRRIKYCTILPDGWATEYLWKKTQPGSKLRKCFVELTRAIAIPYRHKSQVWGTLVHGLSDNPDRLVYAIREMMLDGVRIRVSALTTRRWQACEWHTHEQGARCEGSEEAMLDRGRGEDDAAIGLERGGRGAHRGIQSVWDSPSAYFG</sequence>
<organism evidence="1 2">
    <name type="scientific">Pseudocercospora fuligena</name>
    <dbReference type="NCBI Taxonomy" id="685502"/>
    <lineage>
        <taxon>Eukaryota</taxon>
        <taxon>Fungi</taxon>
        <taxon>Dikarya</taxon>
        <taxon>Ascomycota</taxon>
        <taxon>Pezizomycotina</taxon>
        <taxon>Dothideomycetes</taxon>
        <taxon>Dothideomycetidae</taxon>
        <taxon>Mycosphaerellales</taxon>
        <taxon>Mycosphaerellaceae</taxon>
        <taxon>Pseudocercospora</taxon>
    </lineage>
</organism>